<dbReference type="InterPro" id="IPR013022">
    <property type="entry name" value="Xyl_isomerase-like_TIM-brl"/>
</dbReference>
<protein>
    <submittedName>
        <fullName evidence="2">Sugar phosphate isomerase/epimerase</fullName>
    </submittedName>
</protein>
<dbReference type="PANTHER" id="PTHR12110">
    <property type="entry name" value="HYDROXYPYRUVATE ISOMERASE"/>
    <property type="match status" value="1"/>
</dbReference>
<evidence type="ECO:0000313" key="2">
    <source>
        <dbReference type="EMBL" id="MBC8541694.1"/>
    </source>
</evidence>
<comment type="caution">
    <text evidence="2">The sequence shown here is derived from an EMBL/GenBank/DDBJ whole genome shotgun (WGS) entry which is preliminary data.</text>
</comment>
<proteinExistence type="predicted"/>
<dbReference type="InterPro" id="IPR050312">
    <property type="entry name" value="IolE/XylAMocC-like"/>
</dbReference>
<dbReference type="SUPFAM" id="SSF51658">
    <property type="entry name" value="Xylose isomerase-like"/>
    <property type="match status" value="1"/>
</dbReference>
<dbReference type="InterPro" id="IPR036237">
    <property type="entry name" value="Xyl_isomerase-like_sf"/>
</dbReference>
<organism evidence="2 3">
    <name type="scientific">Congzhengia minquanensis</name>
    <dbReference type="NCBI Taxonomy" id="2763657"/>
    <lineage>
        <taxon>Bacteria</taxon>
        <taxon>Bacillati</taxon>
        <taxon>Bacillota</taxon>
        <taxon>Clostridia</taxon>
        <taxon>Eubacteriales</taxon>
        <taxon>Oscillospiraceae</taxon>
        <taxon>Congzhengia</taxon>
    </lineage>
</organism>
<dbReference type="Proteomes" id="UP000611762">
    <property type="component" value="Unassembled WGS sequence"/>
</dbReference>
<dbReference type="RefSeq" id="WP_249313717.1">
    <property type="nucleotide sequence ID" value="NZ_JACRSU010000005.1"/>
</dbReference>
<keyword evidence="2" id="KW-0413">Isomerase</keyword>
<feature type="domain" description="Xylose isomerase-like TIM barrel" evidence="1">
    <location>
        <begin position="20"/>
        <end position="267"/>
    </location>
</feature>
<sequence length="269" mass="29890">MKFVGHTMGTPDLTVEEAIALYQTIGLDGIEIVAQEGGAFSIGDQEEKIETILSAAKKLPDGVVTLTPYYWDINNIDPKIAEENICGMKKAIDLAKKMGAGFVRAYGGKEEAGGTREENWNNAVAAMKEIGRYASGTGVTVLVENHPGTMTRTGENTYKLINEAGFDSIKALYDPANVLHDTEEDWKDTFEVQKDIIGYVHVKDYYMEGTERKACVVGKGIVPWSEIMKKLSGYRGYLSFEYEKRWYPDQLPDAETGVKECVNYIKSLL</sequence>
<reference evidence="2" key="1">
    <citation type="submission" date="2020-08" db="EMBL/GenBank/DDBJ databases">
        <title>Genome public.</title>
        <authorList>
            <person name="Liu C."/>
            <person name="Sun Q."/>
        </authorList>
    </citation>
    <scope>NUCLEOTIDE SEQUENCE</scope>
    <source>
        <strain evidence="2">H8</strain>
    </source>
</reference>
<dbReference type="Pfam" id="PF01261">
    <property type="entry name" value="AP_endonuc_2"/>
    <property type="match status" value="1"/>
</dbReference>
<evidence type="ECO:0000313" key="3">
    <source>
        <dbReference type="Proteomes" id="UP000611762"/>
    </source>
</evidence>
<dbReference type="GO" id="GO:0016853">
    <property type="term" value="F:isomerase activity"/>
    <property type="evidence" value="ECO:0007669"/>
    <property type="project" value="UniProtKB-KW"/>
</dbReference>
<keyword evidence="3" id="KW-1185">Reference proteome</keyword>
<dbReference type="Gene3D" id="3.20.20.150">
    <property type="entry name" value="Divalent-metal-dependent TIM barrel enzymes"/>
    <property type="match status" value="1"/>
</dbReference>
<accession>A0A926DQV7</accession>
<evidence type="ECO:0000259" key="1">
    <source>
        <dbReference type="Pfam" id="PF01261"/>
    </source>
</evidence>
<name>A0A926DQV7_9FIRM</name>
<dbReference type="EMBL" id="JACRSU010000005">
    <property type="protein sequence ID" value="MBC8541694.1"/>
    <property type="molecule type" value="Genomic_DNA"/>
</dbReference>
<dbReference type="AlphaFoldDB" id="A0A926DQV7"/>
<gene>
    <name evidence="2" type="ORF">H8698_11970</name>
</gene>